<dbReference type="EMBL" id="BMKK01000003">
    <property type="protein sequence ID" value="GGD53599.1"/>
    <property type="molecule type" value="Genomic_DNA"/>
</dbReference>
<dbReference type="RefSeq" id="WP_188765654.1">
    <property type="nucleotide sequence ID" value="NZ_BMKK01000003.1"/>
</dbReference>
<proteinExistence type="predicted"/>
<dbReference type="AlphaFoldDB" id="A0A916YNB2"/>
<accession>A0A916YNB2</accession>
<keyword evidence="2" id="KW-1185">Reference proteome</keyword>
<name>A0A916YNB2_9BACT</name>
<reference evidence="1" key="1">
    <citation type="journal article" date="2014" name="Int. J. Syst. Evol. Microbiol.">
        <title>Complete genome sequence of Corynebacterium casei LMG S-19264T (=DSM 44701T), isolated from a smear-ripened cheese.</title>
        <authorList>
            <consortium name="US DOE Joint Genome Institute (JGI-PGF)"/>
            <person name="Walter F."/>
            <person name="Albersmeier A."/>
            <person name="Kalinowski J."/>
            <person name="Ruckert C."/>
        </authorList>
    </citation>
    <scope>NUCLEOTIDE SEQUENCE</scope>
    <source>
        <strain evidence="1">CGMCC 1.15958</strain>
    </source>
</reference>
<protein>
    <submittedName>
        <fullName evidence="1">Uncharacterized protein</fullName>
    </submittedName>
</protein>
<evidence type="ECO:0000313" key="2">
    <source>
        <dbReference type="Proteomes" id="UP000609064"/>
    </source>
</evidence>
<comment type="caution">
    <text evidence="1">The sequence shown here is derived from an EMBL/GenBank/DDBJ whole genome shotgun (WGS) entry which is preliminary data.</text>
</comment>
<sequence length="143" mass="15417">MKKTIVVFALLLVAFVGKVSAQRYELENVLISSVKMTEGTNTVQIPNGRGTIRFVKRGETFSNVIFQDAAGKIERLSPSDGSVEGAPTIPCKCPVPDACFGTANKNIGMCMCKPCDLSNGQNEWNIGLLLPAVQKVREAASRL</sequence>
<reference evidence="1" key="2">
    <citation type="submission" date="2020-09" db="EMBL/GenBank/DDBJ databases">
        <authorList>
            <person name="Sun Q."/>
            <person name="Zhou Y."/>
        </authorList>
    </citation>
    <scope>NUCLEOTIDE SEQUENCE</scope>
    <source>
        <strain evidence="1">CGMCC 1.15958</strain>
    </source>
</reference>
<organism evidence="1 2">
    <name type="scientific">Emticicia aquatilis</name>
    <dbReference type="NCBI Taxonomy" id="1537369"/>
    <lineage>
        <taxon>Bacteria</taxon>
        <taxon>Pseudomonadati</taxon>
        <taxon>Bacteroidota</taxon>
        <taxon>Cytophagia</taxon>
        <taxon>Cytophagales</taxon>
        <taxon>Leadbetterellaceae</taxon>
        <taxon>Emticicia</taxon>
    </lineage>
</organism>
<dbReference type="Proteomes" id="UP000609064">
    <property type="component" value="Unassembled WGS sequence"/>
</dbReference>
<gene>
    <name evidence="1" type="ORF">GCM10011514_17170</name>
</gene>
<evidence type="ECO:0000313" key="1">
    <source>
        <dbReference type="EMBL" id="GGD53599.1"/>
    </source>
</evidence>